<accession>A0A8J3D4Z5</accession>
<dbReference type="SUPFAM" id="SSF51556">
    <property type="entry name" value="Metallo-dependent hydrolases"/>
    <property type="match status" value="1"/>
</dbReference>
<reference evidence="1 2" key="1">
    <citation type="journal article" date="2014" name="Int. J. Syst. Evol. Microbiol.">
        <title>Complete genome sequence of Corynebacterium casei LMG S-19264T (=DSM 44701T), isolated from a smear-ripened cheese.</title>
        <authorList>
            <consortium name="US DOE Joint Genome Institute (JGI-PGF)"/>
            <person name="Walter F."/>
            <person name="Albersmeier A."/>
            <person name="Kalinowski J."/>
            <person name="Ruckert C."/>
        </authorList>
    </citation>
    <scope>NUCLEOTIDE SEQUENCE [LARGE SCALE GENOMIC DNA]</scope>
    <source>
        <strain evidence="1 2">KCTC 12866</strain>
    </source>
</reference>
<organism evidence="1 2">
    <name type="scientific">Persicitalea jodogahamensis</name>
    <dbReference type="NCBI Taxonomy" id="402147"/>
    <lineage>
        <taxon>Bacteria</taxon>
        <taxon>Pseudomonadati</taxon>
        <taxon>Bacteroidota</taxon>
        <taxon>Cytophagia</taxon>
        <taxon>Cytophagales</taxon>
        <taxon>Spirosomataceae</taxon>
        <taxon>Persicitalea</taxon>
    </lineage>
</organism>
<dbReference type="Gene3D" id="3.20.20.140">
    <property type="entry name" value="Metal-dependent hydrolases"/>
    <property type="match status" value="1"/>
</dbReference>
<evidence type="ECO:0008006" key="3">
    <source>
        <dbReference type="Google" id="ProtNLM"/>
    </source>
</evidence>
<gene>
    <name evidence="1" type="ORF">GCM10007390_30510</name>
</gene>
<evidence type="ECO:0000313" key="1">
    <source>
        <dbReference type="EMBL" id="GHB74112.1"/>
    </source>
</evidence>
<proteinExistence type="predicted"/>
<name>A0A8J3D4Z5_9BACT</name>
<dbReference type="Proteomes" id="UP000598271">
    <property type="component" value="Unassembled WGS sequence"/>
</dbReference>
<protein>
    <recommendedName>
        <fullName evidence="3">Amidohydrolase</fullName>
    </recommendedName>
</protein>
<dbReference type="InterPro" id="IPR032466">
    <property type="entry name" value="Metal_Hydrolase"/>
</dbReference>
<sequence length="261" mass="30229">MLIDCNSYVGHWPFRQLRGNTCRGLLERMETYGVDMTVVSNLNGIFYKNTQHANQELHDEINSDKRFAKQIIPFAVINPVYSGWQTDFETCRTKLGMKGIRLHPIHHRYELDHPNCIELVRMARDYNLPVAMSLRMVDARTSSWLDVEKEWSLRDIIPILKEVPDARFLVLNVANSTALSDEELQIFRNTNLIMDTSGRNMNDLGQMLSQFGQEKFAFGTHAPLLDSRTGLLRIEALRDQEADTKTKNLLRFGNIKRFLKL</sequence>
<comment type="caution">
    <text evidence="1">The sequence shown here is derived from an EMBL/GenBank/DDBJ whole genome shotgun (WGS) entry which is preliminary data.</text>
</comment>
<dbReference type="EMBL" id="BMXF01000002">
    <property type="protein sequence ID" value="GHB74112.1"/>
    <property type="molecule type" value="Genomic_DNA"/>
</dbReference>
<dbReference type="AlphaFoldDB" id="A0A8J3D4Z5"/>
<keyword evidence="2" id="KW-1185">Reference proteome</keyword>
<evidence type="ECO:0000313" key="2">
    <source>
        <dbReference type="Proteomes" id="UP000598271"/>
    </source>
</evidence>